<keyword evidence="3" id="KW-1133">Transmembrane helix</keyword>
<dbReference type="GO" id="GO:0016020">
    <property type="term" value="C:membrane"/>
    <property type="evidence" value="ECO:0007669"/>
    <property type="project" value="UniProtKB-SubCell"/>
</dbReference>
<dbReference type="Pfam" id="PF00094">
    <property type="entry name" value="VWD"/>
    <property type="match status" value="1"/>
</dbReference>
<evidence type="ECO:0000256" key="4">
    <source>
        <dbReference type="ARBA" id="ARBA00023136"/>
    </source>
</evidence>
<dbReference type="EMBL" id="CAIIXF020000007">
    <property type="protein sequence ID" value="CAH1789481.1"/>
    <property type="molecule type" value="Genomic_DNA"/>
</dbReference>
<dbReference type="PROSITE" id="PS51233">
    <property type="entry name" value="VWFD"/>
    <property type="match status" value="1"/>
</dbReference>
<keyword evidence="2" id="KW-0812">Transmembrane</keyword>
<dbReference type="PROSITE" id="PS50856">
    <property type="entry name" value="AMOP"/>
    <property type="match status" value="1"/>
</dbReference>
<organism evidence="6 7">
    <name type="scientific">Owenia fusiformis</name>
    <name type="common">Polychaete worm</name>
    <dbReference type="NCBI Taxonomy" id="6347"/>
    <lineage>
        <taxon>Eukaryota</taxon>
        <taxon>Metazoa</taxon>
        <taxon>Spiralia</taxon>
        <taxon>Lophotrochozoa</taxon>
        <taxon>Annelida</taxon>
        <taxon>Polychaeta</taxon>
        <taxon>Sedentaria</taxon>
        <taxon>Canalipalpata</taxon>
        <taxon>Sabellida</taxon>
        <taxon>Oweniida</taxon>
        <taxon>Oweniidae</taxon>
        <taxon>Owenia</taxon>
    </lineage>
</organism>
<comment type="subcellular location">
    <subcellularLocation>
        <location evidence="1">Membrane</location>
    </subcellularLocation>
</comment>
<dbReference type="Proteomes" id="UP000749559">
    <property type="component" value="Unassembled WGS sequence"/>
</dbReference>
<dbReference type="Pfam" id="PF06119">
    <property type="entry name" value="NIDO"/>
    <property type="match status" value="1"/>
</dbReference>
<dbReference type="OrthoDB" id="6162008at2759"/>
<gene>
    <name evidence="6" type="ORF">OFUS_LOCUS14830</name>
</gene>
<keyword evidence="4" id="KW-0472">Membrane</keyword>
<dbReference type="PANTHER" id="PTHR13802">
    <property type="entry name" value="MUCIN 4-RELATED"/>
    <property type="match status" value="1"/>
</dbReference>
<dbReference type="InterPro" id="IPR001846">
    <property type="entry name" value="VWF_type-D"/>
</dbReference>
<dbReference type="PANTHER" id="PTHR13802:SF52">
    <property type="entry name" value="MUCIN-4"/>
    <property type="match status" value="1"/>
</dbReference>
<protein>
    <submittedName>
        <fullName evidence="6">Uncharacterized protein</fullName>
    </submittedName>
</protein>
<accession>A0A8J1XSC1</accession>
<keyword evidence="7" id="KW-1185">Reference proteome</keyword>
<proteinExistence type="predicted"/>
<dbReference type="InterPro" id="IPR051495">
    <property type="entry name" value="Epithelial_Barrier/Signaling"/>
</dbReference>
<dbReference type="SMART" id="SM00216">
    <property type="entry name" value="VWD"/>
    <property type="match status" value="1"/>
</dbReference>
<dbReference type="SMART" id="SM00539">
    <property type="entry name" value="NIDO"/>
    <property type="match status" value="1"/>
</dbReference>
<dbReference type="PROSITE" id="PS51220">
    <property type="entry name" value="NIDO"/>
    <property type="match status" value="1"/>
</dbReference>
<evidence type="ECO:0000256" key="5">
    <source>
        <dbReference type="ARBA" id="ARBA00023157"/>
    </source>
</evidence>
<reference evidence="6" key="1">
    <citation type="submission" date="2022-03" db="EMBL/GenBank/DDBJ databases">
        <authorList>
            <person name="Martin C."/>
        </authorList>
    </citation>
    <scope>NUCLEOTIDE SEQUENCE</scope>
</reference>
<dbReference type="InterPro" id="IPR003886">
    <property type="entry name" value="NIDO_dom"/>
</dbReference>
<evidence type="ECO:0000313" key="7">
    <source>
        <dbReference type="Proteomes" id="UP000749559"/>
    </source>
</evidence>
<evidence type="ECO:0000313" key="6">
    <source>
        <dbReference type="EMBL" id="CAH1789481.1"/>
    </source>
</evidence>
<evidence type="ECO:0000256" key="1">
    <source>
        <dbReference type="ARBA" id="ARBA00004370"/>
    </source>
</evidence>
<feature type="non-terminal residue" evidence="6">
    <location>
        <position position="1"/>
    </location>
</feature>
<sequence length="668" mass="76753">MADTPTTDETTFQMYPSGEEEGDVRLQNALDTTSSAVTAPRGVYFGHRKYRHIYVSSNGLISFGRPYLNYWARKFPLGRRNLAILASFWGDHDTRESLSPSGVYYQSYTREDTLNEKGQLLLEAASKEVMRYTNVADFEATWMMKVTWKDVFPYPYYCYNPKAEYHSWCGYLNGNNANNTEPQTVNHQIVLVTDGIRTYTLFNYGKMAWRRWKNVNIGYDAGDTKNLFNHYLYGDDALLGIDSMKGNTGLNGKWIFRLDLNGDNLQNFEQKCVTWAVKERQSFGSGLALQWRSWEVLPCPCVVWHAWRDRRFRMDWWSFCAHQRFPSRHGHGQSCCYNNDWWTNWWSWGTLLTDVRYGAGHFERYHYRFYSRLHKDEDTLPRYYCCEASDNCQLFTELRPVDTCQAYVPPRWAWFWGDPHVRTLDGKTYTFNGLGEYWLIKTTDDYFTLQGRTSRALTSNGTATRATVFTAFAAKESSDEFYVELADNMADMIIRVNGKDVTDAVEQLANEEPPTTLDETSLSVGVDSDGVVTAAFATGFSLNVSVSVRSLSITITAPILTNSSITTTGLMGTLNGNTLDDFTKPNGEILPDNSTDWAIYHDFGELWRITYSESIFWYPNDVTTGNFSDASFEPLFLSNFTEEEQNEAKTKCKDEIACVFDYLATGDE</sequence>
<keyword evidence="5" id="KW-1015">Disulfide bond</keyword>
<dbReference type="InterPro" id="IPR005533">
    <property type="entry name" value="AMOP_dom"/>
</dbReference>
<dbReference type="GO" id="GO:0007160">
    <property type="term" value="P:cell-matrix adhesion"/>
    <property type="evidence" value="ECO:0007669"/>
    <property type="project" value="InterPro"/>
</dbReference>
<evidence type="ECO:0000256" key="2">
    <source>
        <dbReference type="ARBA" id="ARBA00022692"/>
    </source>
</evidence>
<name>A0A8J1XSC1_OWEFU</name>
<dbReference type="AlphaFoldDB" id="A0A8J1XSC1"/>
<evidence type="ECO:0000256" key="3">
    <source>
        <dbReference type="ARBA" id="ARBA00022989"/>
    </source>
</evidence>
<comment type="caution">
    <text evidence="6">The sequence shown here is derived from an EMBL/GenBank/DDBJ whole genome shotgun (WGS) entry which is preliminary data.</text>
</comment>